<dbReference type="STRING" id="1230341.AAV35_002515"/>
<dbReference type="EMBL" id="AMPQ01000012">
    <property type="protein sequence ID" value="EKE31254.1"/>
    <property type="molecule type" value="Genomic_DNA"/>
</dbReference>
<dbReference type="AlphaFoldDB" id="K2GLJ7"/>
<sequence length="244" mass="27769">MKKVVFFGSIPLAKKCLDEIVLNEDVQLLGVCCEPINNGWREEESVYEYCQKEDIPILKLDEVPSLKADIGISVRFNKIISKEVIQSFAQGIFNTHGGILPEYRGSYCNINTILNEDKEFGVTLHYISEGVDTGDIVATKKVKVSEEDTGFTLYKKSEHLCYELLNEKFGLILNDKNPRIPQESLISDDRPANTYYSKKTLAKKELCDLNSSESLKVVKAFDSPHHEPAYIKLNDEKVYLRTTY</sequence>
<dbReference type="eggNOG" id="COG0223">
    <property type="taxonomic scope" value="Bacteria"/>
</dbReference>
<dbReference type="InterPro" id="IPR036477">
    <property type="entry name" value="Formyl_transf_N_sf"/>
</dbReference>
<accession>K2GLJ7</accession>
<feature type="domain" description="Formyl transferase N-terminal" evidence="1">
    <location>
        <begin position="61"/>
        <end position="165"/>
    </location>
</feature>
<name>K2GLJ7_9BACI</name>
<gene>
    <name evidence="2" type="ORF">AAV35_002515</name>
    <name evidence="3" type="ORF">MJ3_09118</name>
</gene>
<dbReference type="Proteomes" id="UP000092654">
    <property type="component" value="Chromosome"/>
</dbReference>
<keyword evidence="3" id="KW-0808">Transferase</keyword>
<proteinExistence type="predicted"/>
<dbReference type="Pfam" id="PF00551">
    <property type="entry name" value="Formyl_trans_N"/>
    <property type="match status" value="1"/>
</dbReference>
<evidence type="ECO:0000313" key="5">
    <source>
        <dbReference type="Proteomes" id="UP000092654"/>
    </source>
</evidence>
<reference evidence="3 4" key="1">
    <citation type="journal article" date="2012" name="J. Bacteriol.">
        <title>Draft Genome Sequence of Salimicrobium sp. Strain MJ3, Isolated from Myulchi-Jeot, Korean Fermented Seafood.</title>
        <authorList>
            <person name="Lee S.H."/>
            <person name="Jung J.Y."/>
            <person name="Jeon C.O."/>
        </authorList>
    </citation>
    <scope>NUCLEOTIDE SEQUENCE [LARGE SCALE GENOMIC DNA]</scope>
    <source>
        <strain evidence="3 4">MJ3</strain>
    </source>
</reference>
<dbReference type="GO" id="GO:0005829">
    <property type="term" value="C:cytosol"/>
    <property type="evidence" value="ECO:0007669"/>
    <property type="project" value="TreeGrafter"/>
</dbReference>
<reference evidence="5" key="2">
    <citation type="submission" date="2015-06" db="EMBL/GenBank/DDBJ databases">
        <title>Salimicrobium jeotgali MJ3, isolated from Myulchi jeot, a traditional Korean fermented seafood.</title>
        <authorList>
            <person name="Kim K.H."/>
            <person name="Jeon C.O."/>
            <person name="Jin H.M."/>
        </authorList>
    </citation>
    <scope>NUCLEOTIDE SEQUENCE [LARGE SCALE GENOMIC DNA]</scope>
    <source>
        <strain evidence="5">MJ3</strain>
    </source>
</reference>
<keyword evidence="4" id="KW-1185">Reference proteome</keyword>
<dbReference type="Gene3D" id="3.40.50.12230">
    <property type="match status" value="1"/>
</dbReference>
<evidence type="ECO:0000313" key="2">
    <source>
        <dbReference type="EMBL" id="AKG03772.1"/>
    </source>
</evidence>
<dbReference type="SUPFAM" id="SSF53328">
    <property type="entry name" value="Formyltransferase"/>
    <property type="match status" value="1"/>
</dbReference>
<dbReference type="RefSeq" id="WP_008590693.1">
    <property type="nucleotide sequence ID" value="NZ_AMPQ01000012.1"/>
</dbReference>
<organism evidence="3 4">
    <name type="scientific">Salimicrobium jeotgali</name>
    <dbReference type="NCBI Taxonomy" id="1230341"/>
    <lineage>
        <taxon>Bacteria</taxon>
        <taxon>Bacillati</taxon>
        <taxon>Bacillota</taxon>
        <taxon>Bacilli</taxon>
        <taxon>Bacillales</taxon>
        <taxon>Bacillaceae</taxon>
        <taxon>Salimicrobium</taxon>
    </lineage>
</organism>
<protein>
    <submittedName>
        <fullName evidence="3">Methionyl-tRNA formyltransferase</fullName>
    </submittedName>
</protein>
<dbReference type="InterPro" id="IPR002376">
    <property type="entry name" value="Formyl_transf_N"/>
</dbReference>
<dbReference type="EMBL" id="CP011361">
    <property type="protein sequence ID" value="AKG03772.1"/>
    <property type="molecule type" value="Genomic_DNA"/>
</dbReference>
<dbReference type="PANTHER" id="PTHR11138:SF5">
    <property type="entry name" value="METHIONYL-TRNA FORMYLTRANSFERASE, MITOCHONDRIAL"/>
    <property type="match status" value="1"/>
</dbReference>
<reference evidence="2" key="3">
    <citation type="submission" date="2016-11" db="EMBL/GenBank/DDBJ databases">
        <title>Salimicrobium jeotgali MJ3, isolated from Myulchi jeot, a traditional Korean fermented seafood.</title>
        <authorList>
            <person name="Kim K.H."/>
            <person name="Jeon C.O."/>
            <person name="Jin H.M."/>
        </authorList>
    </citation>
    <scope>NUCLEOTIDE SEQUENCE</scope>
    <source>
        <strain evidence="2">MJ3</strain>
    </source>
</reference>
<evidence type="ECO:0000313" key="3">
    <source>
        <dbReference type="EMBL" id="EKE31254.1"/>
    </source>
</evidence>
<dbReference type="PATRIC" id="fig|1230341.3.peg.1874"/>
<dbReference type="PANTHER" id="PTHR11138">
    <property type="entry name" value="METHIONYL-TRNA FORMYLTRANSFERASE"/>
    <property type="match status" value="1"/>
</dbReference>
<evidence type="ECO:0000313" key="4">
    <source>
        <dbReference type="Proteomes" id="UP000011746"/>
    </source>
</evidence>
<evidence type="ECO:0000259" key="1">
    <source>
        <dbReference type="Pfam" id="PF00551"/>
    </source>
</evidence>
<dbReference type="Proteomes" id="UP000011746">
    <property type="component" value="Unassembled WGS sequence"/>
</dbReference>
<dbReference type="KEGG" id="sje:AAV35_002515"/>
<dbReference type="GO" id="GO:0004479">
    <property type="term" value="F:methionyl-tRNA formyltransferase activity"/>
    <property type="evidence" value="ECO:0007669"/>
    <property type="project" value="TreeGrafter"/>
</dbReference>
<dbReference type="CDD" id="cd08369">
    <property type="entry name" value="FMT_core"/>
    <property type="match status" value="1"/>
</dbReference>